<dbReference type="eggNOG" id="COG0431">
    <property type="taxonomic scope" value="Bacteria"/>
</dbReference>
<dbReference type="InterPro" id="IPR005025">
    <property type="entry name" value="FMN_Rdtase-like_dom"/>
</dbReference>
<comment type="caution">
    <text evidence="4">The sequence shown here is derived from an EMBL/GenBank/DDBJ whole genome shotgun (WGS) entry which is preliminary data.</text>
</comment>
<proteinExistence type="predicted"/>
<dbReference type="STRING" id="28087.Lsai_0922"/>
<keyword evidence="2" id="KW-0288">FMN</keyword>
<protein>
    <submittedName>
        <fullName evidence="4">Chromate reductase, Class I, flavoprotein</fullName>
    </submittedName>
</protein>
<evidence type="ECO:0000259" key="3">
    <source>
        <dbReference type="Pfam" id="PF03358"/>
    </source>
</evidence>
<dbReference type="RefSeq" id="WP_027272492.1">
    <property type="nucleotide sequence ID" value="NZ_CAAAJE010000002.1"/>
</dbReference>
<name>A0A0W0YNA0_9GAMM</name>
<dbReference type="OrthoDB" id="9812295at2"/>
<dbReference type="Pfam" id="PF03358">
    <property type="entry name" value="FMN_red"/>
    <property type="match status" value="1"/>
</dbReference>
<dbReference type="Proteomes" id="UP000054621">
    <property type="component" value="Unassembled WGS sequence"/>
</dbReference>
<keyword evidence="2" id="KW-0285">Flavoprotein</keyword>
<dbReference type="SUPFAM" id="SSF52218">
    <property type="entry name" value="Flavoproteins"/>
    <property type="match status" value="1"/>
</dbReference>
<dbReference type="GO" id="GO:0010181">
    <property type="term" value="F:FMN binding"/>
    <property type="evidence" value="ECO:0007669"/>
    <property type="project" value="TreeGrafter"/>
</dbReference>
<evidence type="ECO:0000256" key="2">
    <source>
        <dbReference type="ARBA" id="ARBA00022643"/>
    </source>
</evidence>
<dbReference type="PATRIC" id="fig|28087.4.peg.984"/>
<comment type="cofactor">
    <cofactor evidence="1">
        <name>FMN</name>
        <dbReference type="ChEBI" id="CHEBI:58210"/>
    </cofactor>
</comment>
<dbReference type="GO" id="GO:0016491">
    <property type="term" value="F:oxidoreductase activity"/>
    <property type="evidence" value="ECO:0007669"/>
    <property type="project" value="InterPro"/>
</dbReference>
<gene>
    <name evidence="4" type="primary">yieF</name>
    <name evidence="4" type="ORF">Lsai_0922</name>
</gene>
<reference evidence="4 5" key="1">
    <citation type="submission" date="2015-11" db="EMBL/GenBank/DDBJ databases">
        <title>Genomic analysis of 38 Legionella species identifies large and diverse effector repertoires.</title>
        <authorList>
            <person name="Burstein D."/>
            <person name="Amaro F."/>
            <person name="Zusman T."/>
            <person name="Lifshitz Z."/>
            <person name="Cohen O."/>
            <person name="Gilbert J.A."/>
            <person name="Pupko T."/>
            <person name="Shuman H.A."/>
            <person name="Segal G."/>
        </authorList>
    </citation>
    <scope>NUCLEOTIDE SEQUENCE [LARGE SCALE GENOMIC DNA]</scope>
    <source>
        <strain evidence="4 5">Mt.St.Helens-4</strain>
    </source>
</reference>
<feature type="domain" description="NADPH-dependent FMN reductase-like" evidence="3">
    <location>
        <begin position="4"/>
        <end position="149"/>
    </location>
</feature>
<dbReference type="AlphaFoldDB" id="A0A0W0YNA0"/>
<evidence type="ECO:0000313" key="4">
    <source>
        <dbReference type="EMBL" id="KTD58315.1"/>
    </source>
</evidence>
<dbReference type="Gene3D" id="3.40.50.360">
    <property type="match status" value="1"/>
</dbReference>
<evidence type="ECO:0000256" key="1">
    <source>
        <dbReference type="ARBA" id="ARBA00001917"/>
    </source>
</evidence>
<organism evidence="4 5">
    <name type="scientific">Legionella sainthelensi</name>
    <dbReference type="NCBI Taxonomy" id="28087"/>
    <lineage>
        <taxon>Bacteria</taxon>
        <taxon>Pseudomonadati</taxon>
        <taxon>Pseudomonadota</taxon>
        <taxon>Gammaproteobacteria</taxon>
        <taxon>Legionellales</taxon>
        <taxon>Legionellaceae</taxon>
        <taxon>Legionella</taxon>
    </lineage>
</organism>
<dbReference type="GO" id="GO:0005829">
    <property type="term" value="C:cytosol"/>
    <property type="evidence" value="ECO:0007669"/>
    <property type="project" value="TreeGrafter"/>
</dbReference>
<dbReference type="PANTHER" id="PTHR30543:SF21">
    <property type="entry name" value="NAD(P)H-DEPENDENT FMN REDUCTASE LOT6"/>
    <property type="match status" value="1"/>
</dbReference>
<dbReference type="PANTHER" id="PTHR30543">
    <property type="entry name" value="CHROMATE REDUCTASE"/>
    <property type="match status" value="1"/>
</dbReference>
<dbReference type="EMBL" id="LNYV01000013">
    <property type="protein sequence ID" value="KTD58315.1"/>
    <property type="molecule type" value="Genomic_DNA"/>
</dbReference>
<accession>A0A0W0YNA0</accession>
<dbReference type="InterPro" id="IPR029039">
    <property type="entry name" value="Flavoprotein-like_sf"/>
</dbReference>
<sequence>MVKKIGVVVGSLRKESFNRKMAHQLISLSPPSLELQIIEIGDLPLYNQDLDDENRPPAAWTQFREQIQTCQGVLFITPEYNRSVPGVLKNAIDVGSRPYGQSVWSKKPGAVISISPGAIGGFGANHHLRQSFVFLDIPILQQPETYIGGAGDLFDAQGKIKKEDTLKFIKKFIDAYAAWVELNTQK</sequence>
<evidence type="ECO:0000313" key="5">
    <source>
        <dbReference type="Proteomes" id="UP000054621"/>
    </source>
</evidence>
<dbReference type="InterPro" id="IPR050712">
    <property type="entry name" value="NAD(P)H-dep_reductase"/>
</dbReference>